<evidence type="ECO:0000259" key="1">
    <source>
        <dbReference type="Pfam" id="PF14244"/>
    </source>
</evidence>
<dbReference type="PROSITE" id="PS51257">
    <property type="entry name" value="PROKAR_LIPOPROTEIN"/>
    <property type="match status" value="1"/>
</dbReference>
<dbReference type="Proteomes" id="UP000187406">
    <property type="component" value="Unassembled WGS sequence"/>
</dbReference>
<dbReference type="OrthoDB" id="1937545at2759"/>
<dbReference type="EMBL" id="BDDD01000869">
    <property type="protein sequence ID" value="GAV71071.1"/>
    <property type="molecule type" value="Genomic_DNA"/>
</dbReference>
<gene>
    <name evidence="2" type="ORF">CFOL_v3_14565</name>
</gene>
<evidence type="ECO:0000313" key="2">
    <source>
        <dbReference type="EMBL" id="GAV71071.1"/>
    </source>
</evidence>
<name>A0A1Q3BSX4_CEPFO</name>
<accession>A0A1Q3BSX4</accession>
<dbReference type="PANTHER" id="PTHR37610">
    <property type="entry name" value="CCHC-TYPE DOMAIN-CONTAINING PROTEIN"/>
    <property type="match status" value="1"/>
</dbReference>
<reference evidence="3" key="1">
    <citation type="submission" date="2016-04" db="EMBL/GenBank/DDBJ databases">
        <title>Cephalotus genome sequencing.</title>
        <authorList>
            <person name="Fukushima K."/>
            <person name="Hasebe M."/>
            <person name="Fang X."/>
        </authorList>
    </citation>
    <scope>NUCLEOTIDE SEQUENCE [LARGE SCALE GENOMIC DNA]</scope>
    <source>
        <strain evidence="3">cv. St1</strain>
    </source>
</reference>
<feature type="domain" description="Retrotransposon Copia-like N-terminal" evidence="1">
    <location>
        <begin position="4"/>
        <end position="37"/>
    </location>
</feature>
<dbReference type="PANTHER" id="PTHR37610:SF40">
    <property type="entry name" value="OS01G0909600 PROTEIN"/>
    <property type="match status" value="1"/>
</dbReference>
<protein>
    <submittedName>
        <fullName evidence="2">UBN2_3 domain-containing protein</fullName>
    </submittedName>
</protein>
<evidence type="ECO:0000313" key="3">
    <source>
        <dbReference type="Proteomes" id="UP000187406"/>
    </source>
</evidence>
<dbReference type="Pfam" id="PF14244">
    <property type="entry name" value="Retrotran_gag_3"/>
    <property type="match status" value="1"/>
</dbReference>
<sequence length="120" mass="13723">MFMLLNRRNFLPWSQAVTIALGGCSKLSYINGQAKVPDEADPKFAECEANDHLVIMWIFNSMESQIYEIFAYSNTAQSLWESLKKMHGQQDNASRIFELQQEIFCSKKSSNQSFTNILGT</sequence>
<dbReference type="InterPro" id="IPR029472">
    <property type="entry name" value="Copia-like_N"/>
</dbReference>
<dbReference type="AlphaFoldDB" id="A0A1Q3BSX4"/>
<dbReference type="InParanoid" id="A0A1Q3BSX4"/>
<comment type="caution">
    <text evidence="2">The sequence shown here is derived from an EMBL/GenBank/DDBJ whole genome shotgun (WGS) entry which is preliminary data.</text>
</comment>
<organism evidence="2 3">
    <name type="scientific">Cephalotus follicularis</name>
    <name type="common">Albany pitcher plant</name>
    <dbReference type="NCBI Taxonomy" id="3775"/>
    <lineage>
        <taxon>Eukaryota</taxon>
        <taxon>Viridiplantae</taxon>
        <taxon>Streptophyta</taxon>
        <taxon>Embryophyta</taxon>
        <taxon>Tracheophyta</taxon>
        <taxon>Spermatophyta</taxon>
        <taxon>Magnoliopsida</taxon>
        <taxon>eudicotyledons</taxon>
        <taxon>Gunneridae</taxon>
        <taxon>Pentapetalae</taxon>
        <taxon>rosids</taxon>
        <taxon>fabids</taxon>
        <taxon>Oxalidales</taxon>
        <taxon>Cephalotaceae</taxon>
        <taxon>Cephalotus</taxon>
    </lineage>
</organism>
<keyword evidence="3" id="KW-1185">Reference proteome</keyword>
<proteinExistence type="predicted"/>